<protein>
    <submittedName>
        <fullName evidence="1">TenA family protein</fullName>
    </submittedName>
</protein>
<evidence type="ECO:0000313" key="2">
    <source>
        <dbReference type="Proteomes" id="UP000053480"/>
    </source>
</evidence>
<accession>A0ACC6TN84</accession>
<proteinExistence type="predicted"/>
<sequence length="212" mass="24836">MNSDALKESVGELWEKYVRHDFVKRMKDGSLPLENFRYYLIQDSKYVRVMLKSLLNASSKGPIDQVSKIILKVFQTRDKGSEVHSFLLSQLKVNEREIQDTGYSLVNYAYTRHLFYHSNLGWKQFLVAWAPCMWGYMEVGKYVLGSPNPLYNKWAEFYSSQDYRTRVEAILEALNSVDLGEGLFKVFMDSVNFEIMFWDSSMRMDPTPFHGD</sequence>
<gene>
    <name evidence="1" type="ORF">TQ35_0003475</name>
</gene>
<evidence type="ECO:0000313" key="1">
    <source>
        <dbReference type="EMBL" id="MEW9491248.1"/>
    </source>
</evidence>
<name>A0ACC6TN84_9CREN</name>
<dbReference type="Proteomes" id="UP000053480">
    <property type="component" value="Unassembled WGS sequence"/>
</dbReference>
<organism evidence="1 2">
    <name type="scientific">Candidatus Aramenus sulfurataquae</name>
    <dbReference type="NCBI Taxonomy" id="1326980"/>
    <lineage>
        <taxon>Archaea</taxon>
        <taxon>Thermoproteota</taxon>
        <taxon>Thermoprotei</taxon>
        <taxon>Sulfolobales</taxon>
        <taxon>Sulfolobaceae</taxon>
        <taxon>Candidatus Aramenus</taxon>
    </lineage>
</organism>
<dbReference type="EMBL" id="JZWS03000003">
    <property type="protein sequence ID" value="MEW9491248.1"/>
    <property type="molecule type" value="Genomic_DNA"/>
</dbReference>
<reference evidence="1" key="1">
    <citation type="submission" date="2024-07" db="EMBL/GenBank/DDBJ databases">
        <title>Metagenome and Metagenome-Assembled Genomes of Archaea from a hot spring from the geothermal field of Los Azufres, Mexico.</title>
        <authorList>
            <person name="Marin-Paredes R."/>
            <person name="Martinez-Romero E."/>
            <person name="Servin-Garciduenas L.E."/>
        </authorList>
    </citation>
    <scope>NUCLEOTIDE SEQUENCE</scope>
    <source>
        <strain evidence="1">AZ1-454</strain>
    </source>
</reference>
<comment type="caution">
    <text evidence="1">The sequence shown here is derived from an EMBL/GenBank/DDBJ whole genome shotgun (WGS) entry which is preliminary data.</text>
</comment>